<evidence type="ECO:0000313" key="7">
    <source>
        <dbReference type="EMBL" id="CDP33196.1"/>
    </source>
</evidence>
<organism evidence="7">
    <name type="scientific">Blastobotrys adeninivorans</name>
    <name type="common">Yeast</name>
    <name type="synonym">Arxula adeninivorans</name>
    <dbReference type="NCBI Taxonomy" id="409370"/>
    <lineage>
        <taxon>Eukaryota</taxon>
        <taxon>Fungi</taxon>
        <taxon>Dikarya</taxon>
        <taxon>Ascomycota</taxon>
        <taxon>Saccharomycotina</taxon>
        <taxon>Dipodascomycetes</taxon>
        <taxon>Dipodascales</taxon>
        <taxon>Trichomonascaceae</taxon>
        <taxon>Blastobotrys</taxon>
    </lineage>
</organism>
<dbReference type="PROSITE" id="PS51072">
    <property type="entry name" value="MHD"/>
    <property type="match status" value="1"/>
</dbReference>
<dbReference type="EMBL" id="HG937691">
    <property type="protein sequence ID" value="CDP33196.1"/>
    <property type="molecule type" value="Genomic_DNA"/>
</dbReference>
<reference evidence="7" key="1">
    <citation type="submission" date="2014-02" db="EMBL/GenBank/DDBJ databases">
        <authorList>
            <person name="Genoscope - CEA"/>
        </authorList>
    </citation>
    <scope>NUCLEOTIDE SEQUENCE</scope>
    <source>
        <strain evidence="7">LS3</strain>
    </source>
</reference>
<keyword evidence="3 5" id="KW-0653">Protein transport</keyword>
<comment type="subcellular location">
    <subcellularLocation>
        <location evidence="1">Endomembrane system</location>
    </subcellularLocation>
</comment>
<dbReference type="InterPro" id="IPR036168">
    <property type="entry name" value="AP2_Mu_C_sf"/>
</dbReference>
<dbReference type="PhylomeDB" id="A0A060T219"/>
<feature type="domain" description="MHD" evidence="6">
    <location>
        <begin position="203"/>
        <end position="469"/>
    </location>
</feature>
<dbReference type="Gene3D" id="2.60.40.1170">
    <property type="entry name" value="Mu homology domain, subdomain B"/>
    <property type="match status" value="2"/>
</dbReference>
<dbReference type="GO" id="GO:0016192">
    <property type="term" value="P:vesicle-mediated transport"/>
    <property type="evidence" value="ECO:0007669"/>
    <property type="project" value="InterPro"/>
</dbReference>
<gene>
    <name evidence="7" type="ORF">GNLVRS02_ARAD1A03872g</name>
</gene>
<accession>A0A060T219</accession>
<dbReference type="Pfam" id="PF00928">
    <property type="entry name" value="Adap_comp_sub"/>
    <property type="match status" value="1"/>
</dbReference>
<evidence type="ECO:0000256" key="3">
    <source>
        <dbReference type="ARBA" id="ARBA00022927"/>
    </source>
</evidence>
<sequence>MAAIEAVYIIDINGHVVLDYKASASPPNLSHLIPLVTPSETGVGEGRGEQNVKEISSSRLLYHQKHGNMIFMLPTSSTIPSLVPFEFINRLVEVLESYFGSPLISTKIETNLDTVAMILNEMLDGGVPSITEPDPMRDLVPYGGLFSKLLAGNSRSRTPKSQEVPWRRAEVRHTNNELFVDLVETLYVIAGSDSSVTKTVPSSSAFYTSSSSYSNVSGGSNVRTLLCRAEGTIIVTSHLSGIPKVELTLGTGPHKLDYPSFHPCVELDTWRQRPGTLSFIPPDGKHLVASYTLEDKVQPGVVFADIKRGLGVNKDEFEVRVWTNVAKDVKAVEGLSVNVVCDSKLVRGIKNQRVTGGDFHFSERAIGEWRFPGKVPMGWSATIRGVLQSIEEEELRDEDQDDDGSVDDKKTASALFPSHLTLSYNLTGQVPSGTKVHDLRITSTRGLGEGVKPFKGVRYVTRVGEYVVR</sequence>
<dbReference type="SUPFAM" id="SSF49447">
    <property type="entry name" value="Second domain of Mu2 adaptin subunit (ap50) of ap2 adaptor"/>
    <property type="match status" value="1"/>
</dbReference>
<proteinExistence type="inferred from homology"/>
<dbReference type="PRINTS" id="PR00314">
    <property type="entry name" value="CLATHRINADPT"/>
</dbReference>
<evidence type="ECO:0000256" key="5">
    <source>
        <dbReference type="PIRNR" id="PIRNR005992"/>
    </source>
</evidence>
<dbReference type="InterPro" id="IPR022775">
    <property type="entry name" value="AP_mu_sigma_su"/>
</dbReference>
<dbReference type="InterPro" id="IPR028565">
    <property type="entry name" value="MHD"/>
</dbReference>
<dbReference type="PANTHER" id="PTHR10529">
    <property type="entry name" value="AP COMPLEX SUBUNIT MU"/>
    <property type="match status" value="1"/>
</dbReference>
<dbReference type="InterPro" id="IPR050431">
    <property type="entry name" value="Adaptor_comp_med_subunit"/>
</dbReference>
<evidence type="ECO:0000256" key="4">
    <source>
        <dbReference type="ARBA" id="ARBA00023136"/>
    </source>
</evidence>
<keyword evidence="2 5" id="KW-0813">Transport</keyword>
<dbReference type="Gene3D" id="3.30.450.60">
    <property type="match status" value="1"/>
</dbReference>
<evidence type="ECO:0000256" key="2">
    <source>
        <dbReference type="ARBA" id="ARBA00022448"/>
    </source>
</evidence>
<comment type="similarity">
    <text evidence="5">Belongs to the adaptor complexes medium subunit family.</text>
</comment>
<dbReference type="InterPro" id="IPR001392">
    <property type="entry name" value="Clathrin_mu"/>
</dbReference>
<dbReference type="AlphaFoldDB" id="A0A060T219"/>
<reference evidence="7" key="2">
    <citation type="submission" date="2014-06" db="EMBL/GenBank/DDBJ databases">
        <title>The complete genome of Blastobotrys (Arxula) adeninivorans LS3 - a yeast of biotechnological interest.</title>
        <authorList>
            <person name="Kunze G."/>
            <person name="Gaillardin C."/>
            <person name="Czernicka M."/>
            <person name="Durrens P."/>
            <person name="Martin T."/>
            <person name="Boer E."/>
            <person name="Gabaldon T."/>
            <person name="Cruz J."/>
            <person name="Talla E."/>
            <person name="Marck C."/>
            <person name="Goffeau A."/>
            <person name="Barbe V."/>
            <person name="Baret P."/>
            <person name="Baronian K."/>
            <person name="Beier S."/>
            <person name="Bleykasten C."/>
            <person name="Bode R."/>
            <person name="Casaregola S."/>
            <person name="Despons L."/>
            <person name="Fairhead C."/>
            <person name="Giersberg M."/>
            <person name="Gierski P."/>
            <person name="Hahnel U."/>
            <person name="Hartmann A."/>
            <person name="Jankowska D."/>
            <person name="Jubin C."/>
            <person name="Jung P."/>
            <person name="Lafontaine I."/>
            <person name="Leh-Louis V."/>
            <person name="Lemaire M."/>
            <person name="Marcet-Houben M."/>
            <person name="Mascher M."/>
            <person name="Morel G."/>
            <person name="Richard G.-F."/>
            <person name="Riechen J."/>
            <person name="Sacerdot C."/>
            <person name="Sarkar A."/>
            <person name="Savel G."/>
            <person name="Schacherer J."/>
            <person name="Sherman D."/>
            <person name="Straub M.-L."/>
            <person name="Stein N."/>
            <person name="Thierry A."/>
            <person name="Trautwein-Schult A."/>
            <person name="Westhof E."/>
            <person name="Worch S."/>
            <person name="Dujon B."/>
            <person name="Souciet J.-L."/>
            <person name="Wincker P."/>
            <person name="Scholz U."/>
            <person name="Neuveglise N."/>
        </authorList>
    </citation>
    <scope>NUCLEOTIDE SEQUENCE</scope>
    <source>
        <strain evidence="7">LS3</strain>
    </source>
</reference>
<evidence type="ECO:0000256" key="1">
    <source>
        <dbReference type="ARBA" id="ARBA00004308"/>
    </source>
</evidence>
<name>A0A060T219_BLAAD</name>
<dbReference type="InterPro" id="IPR011012">
    <property type="entry name" value="Longin-like_dom_sf"/>
</dbReference>
<dbReference type="GO" id="GO:0030131">
    <property type="term" value="C:clathrin adaptor complex"/>
    <property type="evidence" value="ECO:0007669"/>
    <property type="project" value="UniProtKB-UniRule"/>
</dbReference>
<protein>
    <submittedName>
        <fullName evidence="7">ARAD1A03872p</fullName>
    </submittedName>
</protein>
<dbReference type="GO" id="GO:0012505">
    <property type="term" value="C:endomembrane system"/>
    <property type="evidence" value="ECO:0007669"/>
    <property type="project" value="UniProtKB-SubCell"/>
</dbReference>
<dbReference type="Pfam" id="PF01217">
    <property type="entry name" value="Clat_adaptor_s"/>
    <property type="match status" value="1"/>
</dbReference>
<keyword evidence="4" id="KW-0472">Membrane</keyword>
<dbReference type="GO" id="GO:0006886">
    <property type="term" value="P:intracellular protein transport"/>
    <property type="evidence" value="ECO:0007669"/>
    <property type="project" value="UniProtKB-UniRule"/>
</dbReference>
<dbReference type="PIRSF" id="PIRSF005992">
    <property type="entry name" value="Clathrin_mu"/>
    <property type="match status" value="1"/>
</dbReference>
<dbReference type="SUPFAM" id="SSF64356">
    <property type="entry name" value="SNARE-like"/>
    <property type="match status" value="1"/>
</dbReference>
<evidence type="ECO:0000259" key="6">
    <source>
        <dbReference type="PROSITE" id="PS51072"/>
    </source>
</evidence>